<name>A0A1A3NJJ5_MYCAS</name>
<comment type="caution">
    <text evidence="2">The sequence shown here is derived from an EMBL/GenBank/DDBJ whole genome shotgun (WGS) entry which is preliminary data.</text>
</comment>
<dbReference type="AlphaFoldDB" id="A0A1A3NJJ5"/>
<reference evidence="2 3" key="1">
    <citation type="submission" date="2016-06" db="EMBL/GenBank/DDBJ databases">
        <authorList>
            <person name="Kjaerup R.B."/>
            <person name="Dalgaard T.S."/>
            <person name="Juul-Madsen H.R."/>
        </authorList>
    </citation>
    <scope>NUCLEOTIDE SEQUENCE [LARGE SCALE GENOMIC DNA]</scope>
    <source>
        <strain evidence="2 3">1245335.1</strain>
    </source>
</reference>
<dbReference type="Pfam" id="PF21597">
    <property type="entry name" value="TetR_C_43"/>
    <property type="match status" value="1"/>
</dbReference>
<proteinExistence type="predicted"/>
<dbReference type="InterPro" id="IPR049445">
    <property type="entry name" value="TetR_SbtR-like_C"/>
</dbReference>
<protein>
    <recommendedName>
        <fullName evidence="1">Transcriptional regulator SbtR-like C-terminal domain-containing protein</fullName>
    </recommendedName>
</protein>
<dbReference type="Proteomes" id="UP000093819">
    <property type="component" value="Unassembled WGS sequence"/>
</dbReference>
<evidence type="ECO:0000313" key="2">
    <source>
        <dbReference type="EMBL" id="OBK21505.1"/>
    </source>
</evidence>
<organism evidence="2 3">
    <name type="scientific">Mycobacterium asiaticum</name>
    <dbReference type="NCBI Taxonomy" id="1790"/>
    <lineage>
        <taxon>Bacteria</taxon>
        <taxon>Bacillati</taxon>
        <taxon>Actinomycetota</taxon>
        <taxon>Actinomycetes</taxon>
        <taxon>Mycobacteriales</taxon>
        <taxon>Mycobacteriaceae</taxon>
        <taxon>Mycobacterium</taxon>
    </lineage>
</organism>
<sequence length="77" mass="7878">MGQTTPGSSSDSAHSRRCSASSCELLQTAQRAGTTRPDVGVGEAKTLLVGCQSMHVYNADAAATVTEVALDGLRAKP</sequence>
<feature type="domain" description="Transcriptional regulator SbtR-like C-terminal" evidence="1">
    <location>
        <begin position="12"/>
        <end position="75"/>
    </location>
</feature>
<evidence type="ECO:0000259" key="1">
    <source>
        <dbReference type="Pfam" id="PF21597"/>
    </source>
</evidence>
<dbReference type="Gene3D" id="1.10.357.10">
    <property type="entry name" value="Tetracycline Repressor, domain 2"/>
    <property type="match status" value="1"/>
</dbReference>
<dbReference type="EMBL" id="LZLR01000107">
    <property type="protein sequence ID" value="OBK21505.1"/>
    <property type="molecule type" value="Genomic_DNA"/>
</dbReference>
<dbReference type="RefSeq" id="WP_065035804.1">
    <property type="nucleotide sequence ID" value="NZ_LZLR01000107.1"/>
</dbReference>
<evidence type="ECO:0000313" key="3">
    <source>
        <dbReference type="Proteomes" id="UP000093819"/>
    </source>
</evidence>
<accession>A0A1A3NJJ5</accession>
<gene>
    <name evidence="2" type="ORF">A5635_23135</name>
</gene>